<reference evidence="3" key="1">
    <citation type="journal article" date="2017" name="Nature">
        <title>The genome of Chenopodium quinoa.</title>
        <authorList>
            <person name="Jarvis D.E."/>
            <person name="Ho Y.S."/>
            <person name="Lightfoot D.J."/>
            <person name="Schmoeckel S.M."/>
            <person name="Li B."/>
            <person name="Borm T.J.A."/>
            <person name="Ohyanagi H."/>
            <person name="Mineta K."/>
            <person name="Michell C.T."/>
            <person name="Saber N."/>
            <person name="Kharbatia N.M."/>
            <person name="Rupper R.R."/>
            <person name="Sharp A.R."/>
            <person name="Dally N."/>
            <person name="Boughton B.A."/>
            <person name="Woo Y.H."/>
            <person name="Gao G."/>
            <person name="Schijlen E.G.W.M."/>
            <person name="Guo X."/>
            <person name="Momin A.A."/>
            <person name="Negrao S."/>
            <person name="Al-Babili S."/>
            <person name="Gehring C."/>
            <person name="Roessner U."/>
            <person name="Jung C."/>
            <person name="Murphy K."/>
            <person name="Arold S.T."/>
            <person name="Gojobori T."/>
            <person name="van der Linden C.G."/>
            <person name="van Loo E.N."/>
            <person name="Jellen E.N."/>
            <person name="Maughan P.J."/>
            <person name="Tester M."/>
        </authorList>
    </citation>
    <scope>NUCLEOTIDE SEQUENCE [LARGE SCALE GENOMIC DNA]</scope>
    <source>
        <strain evidence="3">cv. PI 614886</strain>
    </source>
</reference>
<reference evidence="3" key="2">
    <citation type="submission" date="2021-03" db="UniProtKB">
        <authorList>
            <consortium name="EnsemblPlants"/>
        </authorList>
    </citation>
    <scope>IDENTIFICATION</scope>
</reference>
<accession>A0A803NE20</accession>
<protein>
    <submittedName>
        <fullName evidence="3">Uncharacterized protein</fullName>
    </submittedName>
</protein>
<dbReference type="PANTHER" id="PTHR27007">
    <property type="match status" value="1"/>
</dbReference>
<dbReference type="InterPro" id="IPR011009">
    <property type="entry name" value="Kinase-like_dom_sf"/>
</dbReference>
<dbReference type="EnsemblPlants" id="AUR62044367-RA">
    <property type="protein sequence ID" value="AUR62044367-RA:cds"/>
    <property type="gene ID" value="AUR62044367"/>
</dbReference>
<dbReference type="Gene3D" id="1.10.510.10">
    <property type="entry name" value="Transferase(Phosphotransferase) domain 1"/>
    <property type="match status" value="1"/>
</dbReference>
<dbReference type="OMA" id="DEFEGAC"/>
<dbReference type="GO" id="GO:0005524">
    <property type="term" value="F:ATP binding"/>
    <property type="evidence" value="ECO:0007669"/>
    <property type="project" value="UniProtKB-KW"/>
</dbReference>
<dbReference type="SMR" id="A0A803NE20"/>
<proteinExistence type="predicted"/>
<keyword evidence="2" id="KW-0067">ATP-binding</keyword>
<evidence type="ECO:0000313" key="4">
    <source>
        <dbReference type="Proteomes" id="UP000596660"/>
    </source>
</evidence>
<evidence type="ECO:0000256" key="1">
    <source>
        <dbReference type="ARBA" id="ARBA00022741"/>
    </source>
</evidence>
<organism evidence="3 4">
    <name type="scientific">Chenopodium quinoa</name>
    <name type="common">Quinoa</name>
    <dbReference type="NCBI Taxonomy" id="63459"/>
    <lineage>
        <taxon>Eukaryota</taxon>
        <taxon>Viridiplantae</taxon>
        <taxon>Streptophyta</taxon>
        <taxon>Embryophyta</taxon>
        <taxon>Tracheophyta</taxon>
        <taxon>Spermatophyta</taxon>
        <taxon>Magnoliopsida</taxon>
        <taxon>eudicotyledons</taxon>
        <taxon>Gunneridae</taxon>
        <taxon>Pentapetalae</taxon>
        <taxon>Caryophyllales</taxon>
        <taxon>Chenopodiaceae</taxon>
        <taxon>Chenopodioideae</taxon>
        <taxon>Atripliceae</taxon>
        <taxon>Chenopodium</taxon>
    </lineage>
</organism>
<name>A0A803NE20_CHEQI</name>
<sequence>FWGGGLEIACGRRPVEDNASTLEWVWNLYGEGRLLEAVDKSLEEDFNIQQVESLMVIGLWCCHPDHTYRPSIRHALSVLNTESLLHSLPSKFPVPIYCSPQMNVDTFYITSSSRFTGSSGATCSSSGPVICDGSFPLLSENAVLKSD</sequence>
<dbReference type="Gramene" id="AUR62044367-RA">
    <property type="protein sequence ID" value="AUR62044367-RA:cds"/>
    <property type="gene ID" value="AUR62044367"/>
</dbReference>
<dbReference type="Proteomes" id="UP000596660">
    <property type="component" value="Unplaced"/>
</dbReference>
<keyword evidence="4" id="KW-1185">Reference proteome</keyword>
<keyword evidence="1" id="KW-0547">Nucleotide-binding</keyword>
<evidence type="ECO:0000256" key="2">
    <source>
        <dbReference type="ARBA" id="ARBA00022840"/>
    </source>
</evidence>
<dbReference type="SUPFAM" id="SSF56112">
    <property type="entry name" value="Protein kinase-like (PK-like)"/>
    <property type="match status" value="1"/>
</dbReference>
<dbReference type="AlphaFoldDB" id="A0A803NE20"/>
<dbReference type="InterPro" id="IPR050528">
    <property type="entry name" value="L-type_Lectin-RKs"/>
</dbReference>
<evidence type="ECO:0000313" key="3">
    <source>
        <dbReference type="EnsemblPlants" id="AUR62044367-RA:cds"/>
    </source>
</evidence>